<dbReference type="InterPro" id="IPR052707">
    <property type="entry name" value="OsmC_Ohr_Peroxiredoxin"/>
</dbReference>
<evidence type="ECO:0000313" key="2">
    <source>
        <dbReference type="Proteomes" id="UP001219956"/>
    </source>
</evidence>
<name>A0ABT5J051_9NEIS</name>
<dbReference type="InterPro" id="IPR003718">
    <property type="entry name" value="OsmC/Ohr_fam"/>
</dbReference>
<dbReference type="PANTHER" id="PTHR42830">
    <property type="entry name" value="OSMOTICALLY INDUCIBLE FAMILY PROTEIN"/>
    <property type="match status" value="1"/>
</dbReference>
<gene>
    <name evidence="1" type="ORF">PQU95_13405</name>
</gene>
<dbReference type="RefSeq" id="WP_272752471.1">
    <property type="nucleotide sequence ID" value="NZ_JAQQLF010000016.1"/>
</dbReference>
<dbReference type="InterPro" id="IPR015946">
    <property type="entry name" value="KH_dom-like_a/b"/>
</dbReference>
<dbReference type="Gene3D" id="3.30.300.20">
    <property type="match status" value="1"/>
</dbReference>
<keyword evidence="2" id="KW-1185">Reference proteome</keyword>
<dbReference type="InterPro" id="IPR036102">
    <property type="entry name" value="OsmC/Ohrsf"/>
</dbReference>
<sequence>MSKHSATLRWQRGTAAFVDNAYSRLHEIHFDGGMVLRASSSPHVVKVPYSDPTAADPEEMFVAALASCHMLWFLSLAATAGWVVDRYQDAAVGSMAVGEQGRVWLSQVTLHPAVQFCGQQPSLSELHALHHQAHAQCFIANSVRTDVRCEPVLS</sequence>
<protein>
    <submittedName>
        <fullName evidence="1">OsmC family protein</fullName>
    </submittedName>
</protein>
<dbReference type="SUPFAM" id="SSF82784">
    <property type="entry name" value="OsmC-like"/>
    <property type="match status" value="1"/>
</dbReference>
<organism evidence="1 2">
    <name type="scientific">Vogesella aquatica</name>
    <dbReference type="NCBI Taxonomy" id="2984206"/>
    <lineage>
        <taxon>Bacteria</taxon>
        <taxon>Pseudomonadati</taxon>
        <taxon>Pseudomonadota</taxon>
        <taxon>Betaproteobacteria</taxon>
        <taxon>Neisseriales</taxon>
        <taxon>Chromobacteriaceae</taxon>
        <taxon>Vogesella</taxon>
    </lineage>
</organism>
<proteinExistence type="predicted"/>
<evidence type="ECO:0000313" key="1">
    <source>
        <dbReference type="EMBL" id="MDC7718208.1"/>
    </source>
</evidence>
<dbReference type="Proteomes" id="UP001219956">
    <property type="component" value="Unassembled WGS sequence"/>
</dbReference>
<dbReference type="EMBL" id="JAQQLF010000016">
    <property type="protein sequence ID" value="MDC7718208.1"/>
    <property type="molecule type" value="Genomic_DNA"/>
</dbReference>
<accession>A0ABT5J051</accession>
<reference evidence="1 2" key="1">
    <citation type="submission" date="2023-01" db="EMBL/GenBank/DDBJ databases">
        <title>Novel species of the genus Vogesella isolated from rivers.</title>
        <authorList>
            <person name="Lu H."/>
        </authorList>
    </citation>
    <scope>NUCLEOTIDE SEQUENCE [LARGE SCALE GENOMIC DNA]</scope>
    <source>
        <strain evidence="1 2">DC21W</strain>
    </source>
</reference>
<dbReference type="PANTHER" id="PTHR42830:SF2">
    <property type="entry name" value="OSMC_OHR FAMILY PROTEIN"/>
    <property type="match status" value="1"/>
</dbReference>
<comment type="caution">
    <text evidence="1">The sequence shown here is derived from an EMBL/GenBank/DDBJ whole genome shotgun (WGS) entry which is preliminary data.</text>
</comment>
<dbReference type="Pfam" id="PF02566">
    <property type="entry name" value="OsmC"/>
    <property type="match status" value="1"/>
</dbReference>